<feature type="transmembrane region" description="Helical" evidence="7">
    <location>
        <begin position="43"/>
        <end position="60"/>
    </location>
</feature>
<dbReference type="PATRIC" id="fig|1502.177.peg.3695"/>
<dbReference type="Pfam" id="PF02534">
    <property type="entry name" value="T4SS-DNA_transf"/>
    <property type="match status" value="1"/>
</dbReference>
<evidence type="ECO:0000256" key="3">
    <source>
        <dbReference type="ARBA" id="ARBA00022475"/>
    </source>
</evidence>
<dbReference type="AlphaFoldDB" id="A0A140GS90"/>
<dbReference type="InterPro" id="IPR003688">
    <property type="entry name" value="TraG/VirD4"/>
</dbReference>
<dbReference type="InterPro" id="IPR027417">
    <property type="entry name" value="P-loop_NTPase"/>
</dbReference>
<dbReference type="GO" id="GO:0005886">
    <property type="term" value="C:plasma membrane"/>
    <property type="evidence" value="ECO:0007669"/>
    <property type="project" value="UniProtKB-SubCell"/>
</dbReference>
<evidence type="ECO:0000313" key="9">
    <source>
        <dbReference type="Proteomes" id="UP000070260"/>
    </source>
</evidence>
<keyword evidence="8" id="KW-0614">Plasmid</keyword>
<keyword evidence="3" id="KW-1003">Cell membrane</keyword>
<evidence type="ECO:0000256" key="4">
    <source>
        <dbReference type="ARBA" id="ARBA00022692"/>
    </source>
</evidence>
<evidence type="ECO:0000256" key="2">
    <source>
        <dbReference type="ARBA" id="ARBA00008806"/>
    </source>
</evidence>
<sequence length="686" mass="78128">MDKFKQNKINKFIISSFSMIITCLFTIQLCDFISLFLFKKSFFIIHVILFVLISFIALIYKDFKDSKEKVFAIRIFKISIFLFLLSLVQGLFCKALTVSDFNIGKQIYNMSYLFNIGVIITLIALFNNENVKEAFKELEDKELLKTLLKEDEKPKEGDIVIGKDIETNKPVIWHNKDRFLHMLILGPTGSGKTSQIIIPSIYQDMKNLNAGITVIEPKADLAEKVYAMAKVEGRDCLYFNPILPSCPYFNPLYGDESDVIENLSTTFRMFSVGSSQYFLDMNDNLVRRAVKVIKRLYGNDATLLHLDKLIHNTGDEGRKMVVEFSRLNTPNPSISSENADIAKWFLDDYLAENKQGGCSKTFENTSGIRSQVAKLVSNKYLRKVLNPPAGIGTEVDFDKALEQGDVIAIATAQGALRDLGRFLGLFIILQLESAVFRRPGTEDTRKHNFLYIDEFQCYANPGFADMLTQGRSYRVASHLATQNRALIGMGSGQEGKDFIELVSTNARNVIVYPGGNASDAKYYSEQFGKMIKTTKNQSYAKKRFFSTLSDQRVTTSIKEEEKERFTASDIIYRPFGEVVYSLINKNSIGEPGIAKINYIPMELNKKLDKMILEYQESERQKQREIDEALNNGFEKPNDYQDLGDVIIKQPEIQRNDKGKSNNIEFVENESSIEDINIEIDVEDDIF</sequence>
<gene>
    <name evidence="8" type="ORF">JFP838_pA0483</name>
</gene>
<dbReference type="InterPro" id="IPR051539">
    <property type="entry name" value="T4SS-coupling_protein"/>
</dbReference>
<keyword evidence="4 7" id="KW-0812">Transmembrane</keyword>
<geneLocation type="plasmid" evidence="8 9">
    <name>pJFP838A</name>
</geneLocation>
<evidence type="ECO:0000256" key="1">
    <source>
        <dbReference type="ARBA" id="ARBA00004651"/>
    </source>
</evidence>
<accession>A0A140GS90</accession>
<protein>
    <submittedName>
        <fullName evidence="8">Putative conjugal transfer protein TraG</fullName>
    </submittedName>
</protein>
<evidence type="ECO:0000256" key="5">
    <source>
        <dbReference type="ARBA" id="ARBA00022989"/>
    </source>
</evidence>
<dbReference type="SUPFAM" id="SSF52540">
    <property type="entry name" value="P-loop containing nucleoside triphosphate hydrolases"/>
    <property type="match status" value="1"/>
</dbReference>
<comment type="subcellular location">
    <subcellularLocation>
        <location evidence="1">Cell membrane</location>
        <topology evidence="1">Multi-pass membrane protein</topology>
    </subcellularLocation>
</comment>
<feature type="transmembrane region" description="Helical" evidence="7">
    <location>
        <begin position="107"/>
        <end position="126"/>
    </location>
</feature>
<comment type="similarity">
    <text evidence="2">Belongs to the VirD4/TraG family.</text>
</comment>
<name>A0A140GS90_CLOPF</name>
<feature type="transmembrane region" description="Helical" evidence="7">
    <location>
        <begin position="12"/>
        <end position="37"/>
    </location>
</feature>
<dbReference type="PANTHER" id="PTHR37937">
    <property type="entry name" value="CONJUGATIVE TRANSFER: DNA TRANSPORT"/>
    <property type="match status" value="1"/>
</dbReference>
<dbReference type="PANTHER" id="PTHR37937:SF1">
    <property type="entry name" value="CONJUGATIVE TRANSFER: DNA TRANSPORT"/>
    <property type="match status" value="1"/>
</dbReference>
<dbReference type="EMBL" id="CP013615">
    <property type="protein sequence ID" value="AMN31399.1"/>
    <property type="molecule type" value="Genomic_DNA"/>
</dbReference>
<dbReference type="OrthoDB" id="9766496at2"/>
<dbReference type="Gene3D" id="3.40.50.300">
    <property type="entry name" value="P-loop containing nucleotide triphosphate hydrolases"/>
    <property type="match status" value="2"/>
</dbReference>
<feature type="transmembrane region" description="Helical" evidence="7">
    <location>
        <begin position="72"/>
        <end position="92"/>
    </location>
</feature>
<keyword evidence="6 7" id="KW-0472">Membrane</keyword>
<organism evidence="8 9">
    <name type="scientific">Clostridium perfringens</name>
    <dbReference type="NCBI Taxonomy" id="1502"/>
    <lineage>
        <taxon>Bacteria</taxon>
        <taxon>Bacillati</taxon>
        <taxon>Bacillota</taxon>
        <taxon>Clostridia</taxon>
        <taxon>Eubacteriales</taxon>
        <taxon>Clostridiaceae</taxon>
        <taxon>Clostridium</taxon>
    </lineage>
</organism>
<evidence type="ECO:0000256" key="6">
    <source>
        <dbReference type="ARBA" id="ARBA00023136"/>
    </source>
</evidence>
<keyword evidence="5 7" id="KW-1133">Transmembrane helix</keyword>
<proteinExistence type="inferred from homology"/>
<evidence type="ECO:0000313" key="8">
    <source>
        <dbReference type="EMBL" id="AMN31399.1"/>
    </source>
</evidence>
<dbReference type="Proteomes" id="UP000070260">
    <property type="component" value="Plasmid pJFP838A"/>
</dbReference>
<reference evidence="8 9" key="1">
    <citation type="journal article" date="2016" name="PLoS ONE">
        <title>Plasmid Characterization and Chromosome Analysis of Two netF+ Clostridium perfringens Isolates Associated with Foal and Canine Necrotizing Enteritis.</title>
        <authorList>
            <person name="Mehdizadeh Gohari I."/>
            <person name="Kropinski A.M."/>
            <person name="Weese S.J."/>
            <person name="Parreira V.R."/>
            <person name="Whitehead A.E."/>
            <person name="Boerlin P."/>
            <person name="Prescott J.F."/>
        </authorList>
    </citation>
    <scope>NUCLEOTIDE SEQUENCE [LARGE SCALE GENOMIC DNA]</scope>
    <source>
        <strain evidence="8 9">JP838</strain>
        <plasmid evidence="9">Plasmid pJFP838A</plasmid>
    </source>
</reference>
<evidence type="ECO:0000256" key="7">
    <source>
        <dbReference type="SAM" id="Phobius"/>
    </source>
</evidence>